<dbReference type="OrthoDB" id="3200163at2759"/>
<organism evidence="1">
    <name type="scientific">Rosellinia necatrix</name>
    <name type="common">White root-rot fungus</name>
    <dbReference type="NCBI Taxonomy" id="77044"/>
    <lineage>
        <taxon>Eukaryota</taxon>
        <taxon>Fungi</taxon>
        <taxon>Dikarya</taxon>
        <taxon>Ascomycota</taxon>
        <taxon>Pezizomycotina</taxon>
        <taxon>Sordariomycetes</taxon>
        <taxon>Xylariomycetidae</taxon>
        <taxon>Xylariales</taxon>
        <taxon>Xylariaceae</taxon>
        <taxon>Rosellinia</taxon>
    </lineage>
</organism>
<keyword evidence="2" id="KW-1185">Reference proteome</keyword>
<accession>A0A1S8A8U4</accession>
<evidence type="ECO:0000313" key="2">
    <source>
        <dbReference type="Proteomes" id="UP000054516"/>
    </source>
</evidence>
<name>A0A1S8A8U4_ROSNE</name>
<reference evidence="1" key="1">
    <citation type="submission" date="2016-03" db="EMBL/GenBank/DDBJ databases">
        <title>Draft genome sequence of Rosellinia necatrix.</title>
        <authorList>
            <person name="Kanematsu S."/>
        </authorList>
    </citation>
    <scope>NUCLEOTIDE SEQUENCE [LARGE SCALE GENOMIC DNA]</scope>
    <source>
        <strain evidence="1">W97</strain>
    </source>
</reference>
<dbReference type="AlphaFoldDB" id="A0A1S8A8U4"/>
<sequence length="149" mass="16276">MFQEPSQSLRSPPGARGKKAVLGVLHEPEIEKLDEALKSEFDILLQAGTFQSVVEQKSHPSQASHNFDMSSSHVNTTFTHGLPRYPSPLEYEPAPPKDSSCAPVFMVPFPRDINFVGRNMTLSLINKMFQTAPAALCLLQHGIGESASG</sequence>
<dbReference type="EMBL" id="DF977480">
    <property type="protein sequence ID" value="GAW26518.1"/>
    <property type="molecule type" value="Genomic_DNA"/>
</dbReference>
<protein>
    <submittedName>
        <fullName evidence="1">Uncharacterized protein</fullName>
    </submittedName>
</protein>
<proteinExistence type="predicted"/>
<dbReference type="STRING" id="77044.A0A1S8A8U4"/>
<dbReference type="Proteomes" id="UP000054516">
    <property type="component" value="Unassembled WGS sequence"/>
</dbReference>
<evidence type="ECO:0000313" key="1">
    <source>
        <dbReference type="EMBL" id="GAW26518.1"/>
    </source>
</evidence>
<gene>
    <name evidence="1" type="ORF">SAMD00023353_3500180</name>
</gene>